<comment type="caution">
    <text evidence="1">The sequence shown here is derived from an EMBL/GenBank/DDBJ whole genome shotgun (WGS) entry which is preliminary data.</text>
</comment>
<organism evidence="1 2">
    <name type="scientific">Acaulospora morrowiae</name>
    <dbReference type="NCBI Taxonomy" id="94023"/>
    <lineage>
        <taxon>Eukaryota</taxon>
        <taxon>Fungi</taxon>
        <taxon>Fungi incertae sedis</taxon>
        <taxon>Mucoromycota</taxon>
        <taxon>Glomeromycotina</taxon>
        <taxon>Glomeromycetes</taxon>
        <taxon>Diversisporales</taxon>
        <taxon>Acaulosporaceae</taxon>
        <taxon>Acaulospora</taxon>
    </lineage>
</organism>
<dbReference type="EMBL" id="CAJVPV010000030">
    <property type="protein sequence ID" value="CAG8439206.1"/>
    <property type="molecule type" value="Genomic_DNA"/>
</dbReference>
<accession>A0A9N8V5Y0</accession>
<name>A0A9N8V5Y0_9GLOM</name>
<evidence type="ECO:0000313" key="2">
    <source>
        <dbReference type="Proteomes" id="UP000789342"/>
    </source>
</evidence>
<dbReference type="AlphaFoldDB" id="A0A9N8V5Y0"/>
<proteinExistence type="predicted"/>
<protein>
    <submittedName>
        <fullName evidence="1">9025_t:CDS:1</fullName>
    </submittedName>
</protein>
<keyword evidence="2" id="KW-1185">Reference proteome</keyword>
<dbReference type="Proteomes" id="UP000789342">
    <property type="component" value="Unassembled WGS sequence"/>
</dbReference>
<gene>
    <name evidence="1" type="ORF">AMORRO_LOCUS148</name>
</gene>
<sequence length="77" mass="9081">MNGIPRFKLVRTNKLVQMPKSPNKKINEPHEYLSTKYNNTSVLTEEYRQMIEWTFNGIKKQSLWGPSTGEEFECQCL</sequence>
<reference evidence="1" key="1">
    <citation type="submission" date="2021-06" db="EMBL/GenBank/DDBJ databases">
        <authorList>
            <person name="Kallberg Y."/>
            <person name="Tangrot J."/>
            <person name="Rosling A."/>
        </authorList>
    </citation>
    <scope>NUCLEOTIDE SEQUENCE</scope>
    <source>
        <strain evidence="1">CL551</strain>
    </source>
</reference>
<dbReference type="OrthoDB" id="5340906at2759"/>
<evidence type="ECO:0000313" key="1">
    <source>
        <dbReference type="EMBL" id="CAG8439206.1"/>
    </source>
</evidence>